<evidence type="ECO:0000256" key="10">
    <source>
        <dbReference type="ARBA" id="ARBA00023251"/>
    </source>
</evidence>
<dbReference type="GO" id="GO:0050380">
    <property type="term" value="F:undecaprenyl-diphosphatase activity"/>
    <property type="evidence" value="ECO:0007669"/>
    <property type="project" value="UniProtKB-EC"/>
</dbReference>
<dbReference type="GO" id="GO:0046677">
    <property type="term" value="P:response to antibiotic"/>
    <property type="evidence" value="ECO:0007669"/>
    <property type="project" value="UniProtKB-KW"/>
</dbReference>
<organism evidence="15 16">
    <name type="scientific">Candidatus Xenolissoclinum pacificiensis L6</name>
    <dbReference type="NCBI Taxonomy" id="1401685"/>
    <lineage>
        <taxon>Bacteria</taxon>
        <taxon>Pseudomonadati</taxon>
        <taxon>Pseudomonadota</taxon>
        <taxon>Alphaproteobacteria</taxon>
        <taxon>Rickettsiales</taxon>
        <taxon>Anaplasmataceae</taxon>
        <taxon>Candidatus Xenolissoclinum</taxon>
    </lineage>
</organism>
<dbReference type="EMBL" id="AXCJ01000009">
    <property type="protein sequence ID" value="ETO91008.1"/>
    <property type="molecule type" value="Genomic_DNA"/>
</dbReference>
<evidence type="ECO:0000256" key="1">
    <source>
        <dbReference type="ARBA" id="ARBA00004651"/>
    </source>
</evidence>
<proteinExistence type="inferred from homology"/>
<accession>W2V0L8</accession>
<keyword evidence="7" id="KW-0378">Hydrolase</keyword>
<evidence type="ECO:0000256" key="14">
    <source>
        <dbReference type="SAM" id="Phobius"/>
    </source>
</evidence>
<feature type="transmembrane region" description="Helical" evidence="14">
    <location>
        <begin position="247"/>
        <end position="266"/>
    </location>
</feature>
<dbReference type="STRING" id="1401685.P857_83"/>
<evidence type="ECO:0000256" key="8">
    <source>
        <dbReference type="ARBA" id="ARBA00022989"/>
    </source>
</evidence>
<dbReference type="Pfam" id="PF02673">
    <property type="entry name" value="BacA"/>
    <property type="match status" value="1"/>
</dbReference>
<keyword evidence="8 14" id="KW-1133">Transmembrane helix</keyword>
<evidence type="ECO:0000256" key="3">
    <source>
        <dbReference type="ARBA" id="ARBA00012374"/>
    </source>
</evidence>
<keyword evidence="10" id="KW-0046">Antibiotic resistance</keyword>
<evidence type="ECO:0000256" key="2">
    <source>
        <dbReference type="ARBA" id="ARBA00010621"/>
    </source>
</evidence>
<feature type="transmembrane region" description="Helical" evidence="14">
    <location>
        <begin position="41"/>
        <end position="61"/>
    </location>
</feature>
<comment type="similarity">
    <text evidence="2">Belongs to the UppP family.</text>
</comment>
<evidence type="ECO:0000256" key="11">
    <source>
        <dbReference type="ARBA" id="ARBA00032707"/>
    </source>
</evidence>
<dbReference type="PANTHER" id="PTHR30622:SF3">
    <property type="entry name" value="UNDECAPRENYL-DIPHOSPHATASE"/>
    <property type="match status" value="1"/>
</dbReference>
<feature type="transmembrane region" description="Helical" evidence="14">
    <location>
        <begin position="212"/>
        <end position="235"/>
    </location>
</feature>
<dbReference type="EC" id="3.6.1.27" evidence="3"/>
<evidence type="ECO:0000256" key="12">
    <source>
        <dbReference type="ARBA" id="ARBA00032932"/>
    </source>
</evidence>
<evidence type="ECO:0000313" key="16">
    <source>
        <dbReference type="Proteomes" id="UP000018951"/>
    </source>
</evidence>
<evidence type="ECO:0000313" key="15">
    <source>
        <dbReference type="EMBL" id="ETO91008.1"/>
    </source>
</evidence>
<keyword evidence="6 14" id="KW-0812">Transmembrane</keyword>
<keyword evidence="5" id="KW-1003">Cell membrane</keyword>
<dbReference type="GO" id="GO:0005886">
    <property type="term" value="C:plasma membrane"/>
    <property type="evidence" value="ECO:0007669"/>
    <property type="project" value="UniProtKB-SubCell"/>
</dbReference>
<keyword evidence="9 14" id="KW-0472">Membrane</keyword>
<evidence type="ECO:0000256" key="4">
    <source>
        <dbReference type="ARBA" id="ARBA00021581"/>
    </source>
</evidence>
<evidence type="ECO:0000256" key="13">
    <source>
        <dbReference type="ARBA" id="ARBA00047594"/>
    </source>
</evidence>
<keyword evidence="16" id="KW-1185">Reference proteome</keyword>
<gene>
    <name evidence="15" type="ORF">P857_83</name>
</gene>
<feature type="transmembrane region" description="Helical" evidence="14">
    <location>
        <begin position="103"/>
        <end position="126"/>
    </location>
</feature>
<sequence>MATFFASILVAVIQGITEMIPVSSSAHLGLCLSFFNLDEYFVELLIHTDHLASAFVLFLFYHKGFLCKEFLYICFKIAIYMLPLVLLVLVIDYCISYRDTLYVWLRTFNIYAFFLVGLGLIICSYTRNNRCQSVSLQNISNISLCIMGCAQILSIISGVSRLGVSIVTARLLGYNYKTATDVSLMLAIPSILCSVVRLVFNPYIREYVSNTLDLYDGLSVVLSFAVTAIVTVMLIRRIVYYMHDKGFVVFGYYRLCVSIVLLVIHIL</sequence>
<dbReference type="PANTHER" id="PTHR30622">
    <property type="entry name" value="UNDECAPRENYL-DIPHOSPHATASE"/>
    <property type="match status" value="1"/>
</dbReference>
<evidence type="ECO:0000256" key="7">
    <source>
        <dbReference type="ARBA" id="ARBA00022801"/>
    </source>
</evidence>
<reference evidence="15 16" key="1">
    <citation type="journal article" date="2013" name="PLoS ONE">
        <title>Bacterial endosymbiosis in a chordate host: long-term co-evolution and conservation of secondary metabolism.</title>
        <authorList>
            <person name="Kwan J.C."/>
            <person name="Schmidt E.W."/>
        </authorList>
    </citation>
    <scope>NUCLEOTIDE SEQUENCE [LARGE SCALE GENOMIC DNA]</scope>
    <source>
        <strain evidence="16">L6</strain>
    </source>
</reference>
<evidence type="ECO:0000256" key="6">
    <source>
        <dbReference type="ARBA" id="ARBA00022692"/>
    </source>
</evidence>
<comment type="caution">
    <text evidence="15">The sequence shown here is derived from an EMBL/GenBank/DDBJ whole genome shotgun (WGS) entry which is preliminary data.</text>
</comment>
<feature type="transmembrane region" description="Helical" evidence="14">
    <location>
        <begin position="70"/>
        <end position="91"/>
    </location>
</feature>
<evidence type="ECO:0000256" key="9">
    <source>
        <dbReference type="ARBA" id="ARBA00023136"/>
    </source>
</evidence>
<dbReference type="Proteomes" id="UP000018951">
    <property type="component" value="Unassembled WGS sequence"/>
</dbReference>
<dbReference type="AlphaFoldDB" id="W2V0L8"/>
<feature type="transmembrane region" description="Helical" evidence="14">
    <location>
        <begin position="182"/>
        <end position="200"/>
    </location>
</feature>
<comment type="subcellular location">
    <subcellularLocation>
        <location evidence="1">Cell membrane</location>
        <topology evidence="1">Multi-pass membrane protein</topology>
    </subcellularLocation>
</comment>
<evidence type="ECO:0000256" key="5">
    <source>
        <dbReference type="ARBA" id="ARBA00022475"/>
    </source>
</evidence>
<name>W2V0L8_9RICK</name>
<protein>
    <recommendedName>
        <fullName evidence="4">Undecaprenyl-diphosphatase</fullName>
        <ecNumber evidence="3">3.6.1.27</ecNumber>
    </recommendedName>
    <alternativeName>
        <fullName evidence="12">Bacitracin resistance protein</fullName>
    </alternativeName>
    <alternativeName>
        <fullName evidence="11">Undecaprenyl pyrophosphate phosphatase</fullName>
    </alternativeName>
</protein>
<comment type="catalytic activity">
    <reaction evidence="13">
        <text>di-trans,octa-cis-undecaprenyl diphosphate + H2O = di-trans,octa-cis-undecaprenyl phosphate + phosphate + H(+)</text>
        <dbReference type="Rhea" id="RHEA:28094"/>
        <dbReference type="ChEBI" id="CHEBI:15377"/>
        <dbReference type="ChEBI" id="CHEBI:15378"/>
        <dbReference type="ChEBI" id="CHEBI:43474"/>
        <dbReference type="ChEBI" id="CHEBI:58405"/>
        <dbReference type="ChEBI" id="CHEBI:60392"/>
        <dbReference type="EC" id="3.6.1.27"/>
    </reaction>
</comment>
<feature type="transmembrane region" description="Helical" evidence="14">
    <location>
        <begin position="138"/>
        <end position="162"/>
    </location>
</feature>
<dbReference type="InterPro" id="IPR003824">
    <property type="entry name" value="UppP"/>
</dbReference>